<keyword evidence="3" id="KW-1185">Reference proteome</keyword>
<evidence type="ECO:0000256" key="1">
    <source>
        <dbReference type="SAM" id="Phobius"/>
    </source>
</evidence>
<comment type="caution">
    <text evidence="2">The sequence shown here is derived from an EMBL/GenBank/DDBJ whole genome shotgun (WGS) entry which is preliminary data.</text>
</comment>
<dbReference type="Proteomes" id="UP000306918">
    <property type="component" value="Unassembled WGS sequence"/>
</dbReference>
<gene>
    <name evidence="2" type="ORF">FAM09_10590</name>
</gene>
<name>A0A4V4H1F8_9BACT</name>
<protein>
    <recommendedName>
        <fullName evidence="4">DUF3137 domain-containing protein</fullName>
    </recommendedName>
</protein>
<keyword evidence="1" id="KW-0812">Transmembrane</keyword>
<dbReference type="OrthoDB" id="3078176at2"/>
<accession>A0A4V4H1F8</accession>
<feature type="transmembrane region" description="Helical" evidence="1">
    <location>
        <begin position="60"/>
        <end position="93"/>
    </location>
</feature>
<dbReference type="EMBL" id="STFF01000002">
    <property type="protein sequence ID" value="THU40306.1"/>
    <property type="molecule type" value="Genomic_DNA"/>
</dbReference>
<evidence type="ECO:0000313" key="3">
    <source>
        <dbReference type="Proteomes" id="UP000306918"/>
    </source>
</evidence>
<reference evidence="2 3" key="1">
    <citation type="submission" date="2019-04" db="EMBL/GenBank/DDBJ databases">
        <title>Niastella caeni sp. nov., isolated from activated sludge.</title>
        <authorList>
            <person name="Sheng M."/>
        </authorList>
    </citation>
    <scope>NUCLEOTIDE SEQUENCE [LARGE SCALE GENOMIC DNA]</scope>
    <source>
        <strain evidence="2 3">HX-2-15</strain>
    </source>
</reference>
<evidence type="ECO:0000313" key="2">
    <source>
        <dbReference type="EMBL" id="THU40306.1"/>
    </source>
</evidence>
<sequence length="461" mass="52793">MSNNVTRQLCASAYLTPGLSEKIISFVKNPYKAIVHPPGLDPVVLLKHALNARSKERRFYALLFIPSLLCILTLPLLPIALLFLTIIFLAVLVRYYNNKRFIKEHFITGNFNYNFSYDGSEKELIHQLQENTTKNVVYYSGYSPFVGCGYEVGGWSFVIDIDKGKTDLGQTLAPKSFQEDELYYIVSQELLQLKLENLSIENKIYFNGKDLRNNKDILPNIFRHPVTEVNSEYTKKAMNYGVENARFYKMIQVTGWEGDLVLSAFLRFKKGEKTLFVENNYYLLPPIKDEYRAVDRIKQDSGIRHFLRLMTKLFLISIVETIRSVSYVFGQISKGIKSLFGISPEAKLRKEVKISPDYDYGAHSSIREMVCQSQYFQHFQKLDKERFLKTIDKRIFNGITEFLDSKNISTEEFKTRENIVMNNGIIVQSGGVLTSQNVSAGIGASIRNMMNPGNPGKAKAK</sequence>
<dbReference type="RefSeq" id="WP_136577059.1">
    <property type="nucleotide sequence ID" value="NZ_STFF01000002.1"/>
</dbReference>
<proteinExistence type="predicted"/>
<evidence type="ECO:0008006" key="4">
    <source>
        <dbReference type="Google" id="ProtNLM"/>
    </source>
</evidence>
<organism evidence="2 3">
    <name type="scientific">Niastella caeni</name>
    <dbReference type="NCBI Taxonomy" id="2569763"/>
    <lineage>
        <taxon>Bacteria</taxon>
        <taxon>Pseudomonadati</taxon>
        <taxon>Bacteroidota</taxon>
        <taxon>Chitinophagia</taxon>
        <taxon>Chitinophagales</taxon>
        <taxon>Chitinophagaceae</taxon>
        <taxon>Niastella</taxon>
    </lineage>
</organism>
<dbReference type="AlphaFoldDB" id="A0A4V4H1F8"/>
<keyword evidence="1" id="KW-0472">Membrane</keyword>
<keyword evidence="1" id="KW-1133">Transmembrane helix</keyword>